<comment type="caution">
    <text evidence="2">The sequence shown here is derived from an EMBL/GenBank/DDBJ whole genome shotgun (WGS) entry which is preliminary data.</text>
</comment>
<sequence>MADDDRYRWLDDEVAERLLRGASVNARSAQDDGRRGEAHDNVEPSPTSTSARPGKTAPSWAADGRALSEAGVTRPAGQPERHPADRLASLLGDLAAEQTAMPHISSSARHRTGAAHGVHAGAPAELPGEAAALAAFRAAHAETVRSGAVEIGAGPAESGTVVGRLAARERRGRRPGAGRLVSLGGRPLRAGFAMAVAGCALGGVAVAATTGVLPTPFGGGGTPAASVSPLASPSGGDRDAALGGGDGSPDENNGPRRGTREGGKSGPSDSPSGEDLAGKGKGKDGKGKNGKWPEDGKGLSEAEKKAIARALCAAYEDHELSLSDRLKLEAVAGGPAGVQKFCDKHDGGGSQSGGPGNSGGIGTPGDSGGNGDVGGGGGPGGGGPGGGGPGGGDSGGDSGGDTGGSDGGDSGGDSGGVGTPSNGGADGSSGGDGDGDSGDSVPSGTDEPLGAPSQT</sequence>
<protein>
    <submittedName>
        <fullName evidence="2">Uncharacterized protein</fullName>
    </submittedName>
</protein>
<feature type="compositionally biased region" description="Gly residues" evidence="1">
    <location>
        <begin position="348"/>
        <end position="418"/>
    </location>
</feature>
<reference evidence="3" key="1">
    <citation type="journal article" date="2019" name="Int. J. Syst. Evol. Microbiol.">
        <title>The Global Catalogue of Microorganisms (GCM) 10K type strain sequencing project: providing services to taxonomists for standard genome sequencing and annotation.</title>
        <authorList>
            <consortium name="The Broad Institute Genomics Platform"/>
            <consortium name="The Broad Institute Genome Sequencing Center for Infectious Disease"/>
            <person name="Wu L."/>
            <person name="Ma J."/>
        </authorList>
    </citation>
    <scope>NUCLEOTIDE SEQUENCE [LARGE SCALE GENOMIC DNA]</scope>
    <source>
        <strain evidence="3">CGMCC 4.7178</strain>
    </source>
</reference>
<feature type="region of interest" description="Disordered" evidence="1">
    <location>
        <begin position="224"/>
        <end position="300"/>
    </location>
</feature>
<feature type="compositionally biased region" description="Basic and acidic residues" evidence="1">
    <location>
        <begin position="29"/>
        <end position="42"/>
    </location>
</feature>
<dbReference type="EMBL" id="BMMP01000011">
    <property type="protein sequence ID" value="GGO52354.1"/>
    <property type="molecule type" value="Genomic_DNA"/>
</dbReference>
<evidence type="ECO:0000313" key="2">
    <source>
        <dbReference type="EMBL" id="GGO52354.1"/>
    </source>
</evidence>
<organism evidence="2 3">
    <name type="scientific">Streptomyces daqingensis</name>
    <dbReference type="NCBI Taxonomy" id="1472640"/>
    <lineage>
        <taxon>Bacteria</taxon>
        <taxon>Bacillati</taxon>
        <taxon>Actinomycetota</taxon>
        <taxon>Actinomycetes</taxon>
        <taxon>Kitasatosporales</taxon>
        <taxon>Streptomycetaceae</taxon>
        <taxon>Streptomyces</taxon>
    </lineage>
</organism>
<proteinExistence type="predicted"/>
<name>A0ABQ2MHP8_9ACTN</name>
<keyword evidence="3" id="KW-1185">Reference proteome</keyword>
<feature type="compositionally biased region" description="Basic and acidic residues" evidence="1">
    <location>
        <begin position="276"/>
        <end position="300"/>
    </location>
</feature>
<feature type="region of interest" description="Disordered" evidence="1">
    <location>
        <begin position="337"/>
        <end position="455"/>
    </location>
</feature>
<accession>A0ABQ2MHP8</accession>
<feature type="compositionally biased region" description="Low complexity" evidence="1">
    <location>
        <begin position="224"/>
        <end position="235"/>
    </location>
</feature>
<evidence type="ECO:0000313" key="3">
    <source>
        <dbReference type="Proteomes" id="UP000631535"/>
    </source>
</evidence>
<dbReference type="Proteomes" id="UP000631535">
    <property type="component" value="Unassembled WGS sequence"/>
</dbReference>
<feature type="compositionally biased region" description="Low complexity" evidence="1">
    <location>
        <begin position="266"/>
        <end position="275"/>
    </location>
</feature>
<evidence type="ECO:0000256" key="1">
    <source>
        <dbReference type="SAM" id="MobiDB-lite"/>
    </source>
</evidence>
<gene>
    <name evidence="2" type="ORF">GCM10012287_36490</name>
</gene>
<feature type="region of interest" description="Disordered" evidence="1">
    <location>
        <begin position="19"/>
        <end position="83"/>
    </location>
</feature>